<accession>A0AAX0SAE7</accession>
<dbReference type="PROSITE" id="PS51677">
    <property type="entry name" value="NODB"/>
    <property type="match status" value="1"/>
</dbReference>
<dbReference type="GO" id="GO:0016810">
    <property type="term" value="F:hydrolase activity, acting on carbon-nitrogen (but not peptide) bonds"/>
    <property type="evidence" value="ECO:0007669"/>
    <property type="project" value="InterPro"/>
</dbReference>
<dbReference type="InterPro" id="IPR011330">
    <property type="entry name" value="Glyco_hydro/deAcase_b/a-brl"/>
</dbReference>
<dbReference type="CDD" id="cd10959">
    <property type="entry name" value="CE4_NodB_like_3"/>
    <property type="match status" value="1"/>
</dbReference>
<feature type="transmembrane region" description="Helical" evidence="3">
    <location>
        <begin position="10"/>
        <end position="28"/>
    </location>
</feature>
<comment type="caution">
    <text evidence="5">The sequence shown here is derived from an EMBL/GenBank/DDBJ whole genome shotgun (WGS) entry which is preliminary data.</text>
</comment>
<name>A0AAX0SAE7_9BACI</name>
<evidence type="ECO:0000313" key="5">
    <source>
        <dbReference type="EMBL" id="PEJ37173.1"/>
    </source>
</evidence>
<gene>
    <name evidence="5" type="ORF">CN689_02775</name>
</gene>
<dbReference type="AlphaFoldDB" id="A0AAX0SAE7"/>
<proteinExistence type="predicted"/>
<keyword evidence="1" id="KW-0479">Metal-binding</keyword>
<evidence type="ECO:0000313" key="6">
    <source>
        <dbReference type="Proteomes" id="UP000220106"/>
    </source>
</evidence>
<feature type="domain" description="NodB homology" evidence="4">
    <location>
        <begin position="58"/>
        <end position="239"/>
    </location>
</feature>
<evidence type="ECO:0000256" key="1">
    <source>
        <dbReference type="ARBA" id="ARBA00022723"/>
    </source>
</evidence>
<sequence>MSYIHVQEGIILRTLFLAYSVFILFYFYDCNYIQATTASREVYEKTGNVIWEGNTQEKIVAITFDDGPHPSYTPQILDILAKYNAKATFFVSGNKVKSYPDILEREVKEGHEIANHTYNHIYDKNMSAVLLSSELDQTDKVIWEIAKYKPSLYRPVGGFHNDLIINTAVKKGFKVVLWSWSQDPQDWKRPAANTISNHIIKSLRAGDIILLHDWTDRPQTVKALETTLDYLYKNGYECVTVSDLLFRSNNSSPSLFRTFPVK</sequence>
<organism evidence="5 6">
    <name type="scientific">Peribacillus butanolivorans</name>
    <dbReference type="NCBI Taxonomy" id="421767"/>
    <lineage>
        <taxon>Bacteria</taxon>
        <taxon>Bacillati</taxon>
        <taxon>Bacillota</taxon>
        <taxon>Bacilli</taxon>
        <taxon>Bacillales</taxon>
        <taxon>Bacillaceae</taxon>
        <taxon>Peribacillus</taxon>
    </lineage>
</organism>
<evidence type="ECO:0000256" key="2">
    <source>
        <dbReference type="ARBA" id="ARBA00022801"/>
    </source>
</evidence>
<dbReference type="InterPro" id="IPR050248">
    <property type="entry name" value="Polysacc_deacetylase_ArnD"/>
</dbReference>
<keyword evidence="3" id="KW-0812">Transmembrane</keyword>
<dbReference type="EMBL" id="NUEQ01000005">
    <property type="protein sequence ID" value="PEJ37173.1"/>
    <property type="molecule type" value="Genomic_DNA"/>
</dbReference>
<reference evidence="5 6" key="1">
    <citation type="submission" date="2017-09" db="EMBL/GenBank/DDBJ databases">
        <title>Large-scale bioinformatics analysis of Bacillus genomes uncovers conserved roles of natural products in bacterial physiology.</title>
        <authorList>
            <consortium name="Agbiome Team Llc"/>
            <person name="Bleich R.M."/>
            <person name="Kirk G.J."/>
            <person name="Santa Maria K.C."/>
            <person name="Allen S.E."/>
            <person name="Farag S."/>
            <person name="Shank E.A."/>
            <person name="Bowers A."/>
        </authorList>
    </citation>
    <scope>NUCLEOTIDE SEQUENCE [LARGE SCALE GENOMIC DNA]</scope>
    <source>
        <strain evidence="5 6">AFS003229</strain>
    </source>
</reference>
<protein>
    <submittedName>
        <fullName evidence="5">Chitooligosaccharide deacetylase</fullName>
    </submittedName>
</protein>
<dbReference type="PANTHER" id="PTHR10587">
    <property type="entry name" value="GLYCOSYL TRANSFERASE-RELATED"/>
    <property type="match status" value="1"/>
</dbReference>
<dbReference type="GO" id="GO:0016020">
    <property type="term" value="C:membrane"/>
    <property type="evidence" value="ECO:0007669"/>
    <property type="project" value="TreeGrafter"/>
</dbReference>
<dbReference type="Proteomes" id="UP000220106">
    <property type="component" value="Unassembled WGS sequence"/>
</dbReference>
<dbReference type="GO" id="GO:0046872">
    <property type="term" value="F:metal ion binding"/>
    <property type="evidence" value="ECO:0007669"/>
    <property type="project" value="UniProtKB-KW"/>
</dbReference>
<keyword evidence="2" id="KW-0378">Hydrolase</keyword>
<keyword evidence="3" id="KW-1133">Transmembrane helix</keyword>
<dbReference type="Pfam" id="PF01522">
    <property type="entry name" value="Polysacc_deac_1"/>
    <property type="match status" value="1"/>
</dbReference>
<dbReference type="PANTHER" id="PTHR10587:SF133">
    <property type="entry name" value="CHITIN DEACETYLASE 1-RELATED"/>
    <property type="match status" value="1"/>
</dbReference>
<dbReference type="Gene3D" id="3.20.20.370">
    <property type="entry name" value="Glycoside hydrolase/deacetylase"/>
    <property type="match status" value="1"/>
</dbReference>
<dbReference type="GO" id="GO:0005975">
    <property type="term" value="P:carbohydrate metabolic process"/>
    <property type="evidence" value="ECO:0007669"/>
    <property type="project" value="InterPro"/>
</dbReference>
<dbReference type="SUPFAM" id="SSF88713">
    <property type="entry name" value="Glycoside hydrolase/deacetylase"/>
    <property type="match status" value="1"/>
</dbReference>
<evidence type="ECO:0000256" key="3">
    <source>
        <dbReference type="SAM" id="Phobius"/>
    </source>
</evidence>
<dbReference type="InterPro" id="IPR002509">
    <property type="entry name" value="NODB_dom"/>
</dbReference>
<evidence type="ECO:0000259" key="4">
    <source>
        <dbReference type="PROSITE" id="PS51677"/>
    </source>
</evidence>
<keyword evidence="3" id="KW-0472">Membrane</keyword>